<evidence type="ECO:0000313" key="3">
    <source>
        <dbReference type="EMBL" id="MBC8534020.1"/>
    </source>
</evidence>
<dbReference type="Proteomes" id="UP000651482">
    <property type="component" value="Unassembled WGS sequence"/>
</dbReference>
<feature type="region of interest" description="Disordered" evidence="1">
    <location>
        <begin position="25"/>
        <end position="89"/>
    </location>
</feature>
<dbReference type="AlphaFoldDB" id="A0A926HSN6"/>
<proteinExistence type="predicted"/>
<keyword evidence="4" id="KW-1185">Reference proteome</keyword>
<keyword evidence="2" id="KW-0472">Membrane</keyword>
<keyword evidence="2" id="KW-0812">Transmembrane</keyword>
<reference evidence="3" key="1">
    <citation type="submission" date="2020-08" db="EMBL/GenBank/DDBJ databases">
        <title>Genome public.</title>
        <authorList>
            <person name="Liu C."/>
            <person name="Sun Q."/>
        </authorList>
    </citation>
    <scope>NUCLEOTIDE SEQUENCE</scope>
    <source>
        <strain evidence="3">NSJ-40</strain>
    </source>
</reference>
<dbReference type="EMBL" id="JACRSN010000011">
    <property type="protein sequence ID" value="MBC8534020.1"/>
    <property type="molecule type" value="Genomic_DNA"/>
</dbReference>
<evidence type="ECO:0000313" key="4">
    <source>
        <dbReference type="Proteomes" id="UP000651482"/>
    </source>
</evidence>
<protein>
    <submittedName>
        <fullName evidence="3">Uncharacterized protein</fullName>
    </submittedName>
</protein>
<feature type="transmembrane region" description="Helical" evidence="2">
    <location>
        <begin position="97"/>
        <end position="122"/>
    </location>
</feature>
<evidence type="ECO:0000256" key="1">
    <source>
        <dbReference type="SAM" id="MobiDB-lite"/>
    </source>
</evidence>
<evidence type="ECO:0000256" key="2">
    <source>
        <dbReference type="SAM" id="Phobius"/>
    </source>
</evidence>
<name>A0A926HSN6_9FIRM</name>
<comment type="caution">
    <text evidence="3">The sequence shown here is derived from an EMBL/GenBank/DDBJ whole genome shotgun (WGS) entry which is preliminary data.</text>
</comment>
<keyword evidence="2" id="KW-1133">Transmembrane helix</keyword>
<dbReference type="RefSeq" id="WP_249319669.1">
    <property type="nucleotide sequence ID" value="NZ_JACRSN010000011.1"/>
</dbReference>
<gene>
    <name evidence="3" type="ORF">IAG03_08405</name>
</gene>
<sequence>MNPEEDTPRAEPVVSEVRVDYRDFYPEKPNAGLHAEPLPVQPVSAEKQPEEPAAALVLEAPKEAPKTEASFSAPEQTKEPEKQPQGKQAVRPVVHKYGFAAGVAVLLAALAGVVLLVCAVGGKIADAAQNTGDLHAWDPLLDAVVWNDPAPFEQLSDAAPGDLCACAVRNAMQALSEPETDELGRVLVPFADAESACKKLFGPDAALQPQDGAFYTYDAAQNLFLVTPLPNSAGYTAKVETVETNGKTIRLKVGCVSGVSQHEPDKWMEYTLQETPKTGQVYISSVRAWKEPA</sequence>
<organism evidence="3 4">
    <name type="scientific">Yeguia hominis</name>
    <dbReference type="NCBI Taxonomy" id="2763662"/>
    <lineage>
        <taxon>Bacteria</taxon>
        <taxon>Bacillati</taxon>
        <taxon>Bacillota</taxon>
        <taxon>Clostridia</taxon>
        <taxon>Eubacteriales</taxon>
        <taxon>Yeguiaceae</taxon>
        <taxon>Yeguia</taxon>
    </lineage>
</organism>
<accession>A0A926HSN6</accession>